<name>A0A7X2S840_9BACI</name>
<dbReference type="AlphaFoldDB" id="A0A7X2S840"/>
<dbReference type="RefSeq" id="WP_155113955.1">
    <property type="nucleotide sequence ID" value="NZ_WMIB01000029.1"/>
</dbReference>
<dbReference type="Proteomes" id="UP000434639">
    <property type="component" value="Unassembled WGS sequence"/>
</dbReference>
<evidence type="ECO:0000313" key="2">
    <source>
        <dbReference type="Proteomes" id="UP000434639"/>
    </source>
</evidence>
<reference evidence="1 2" key="1">
    <citation type="journal article" date="2017" name="Int. J. Syst. Evol. Microbiol.">
        <title>Bacillus mangrovi sp. nov., isolated from a sediment sample from a mangrove forest.</title>
        <authorList>
            <person name="Gupta V."/>
            <person name="Singh P.K."/>
            <person name="Korpole S."/>
            <person name="Tanuku N.R.S."/>
            <person name="Pinnaka A.K."/>
        </authorList>
    </citation>
    <scope>NUCLEOTIDE SEQUENCE [LARGE SCALE GENOMIC DNA]</scope>
    <source>
        <strain evidence="1 2">KCTC 33872</strain>
    </source>
</reference>
<protein>
    <recommendedName>
        <fullName evidence="3">NERD domain-containing protein</fullName>
    </recommendedName>
</protein>
<evidence type="ECO:0000313" key="1">
    <source>
        <dbReference type="EMBL" id="MTH55459.1"/>
    </source>
</evidence>
<sequence length="155" mass="17837">MLKDRVIRAEKLPLSIQQLEKSYKEILTEKEVKKVVRTLNKNHAEAHYSILDRYGIQKEELIKGVLCIHCSKVMERYKGGWHCRGCNIKSRNAHTTALNDYLLLINSSITNQELRSFLKLESPASATKLLKSLNYPSSGQNKGRTYQLHLIEINV</sequence>
<dbReference type="EMBL" id="WMIB01000029">
    <property type="protein sequence ID" value="MTH55459.1"/>
    <property type="molecule type" value="Genomic_DNA"/>
</dbReference>
<evidence type="ECO:0008006" key="3">
    <source>
        <dbReference type="Google" id="ProtNLM"/>
    </source>
</evidence>
<proteinExistence type="predicted"/>
<keyword evidence="2" id="KW-1185">Reference proteome</keyword>
<comment type="caution">
    <text evidence="1">The sequence shown here is derived from an EMBL/GenBank/DDBJ whole genome shotgun (WGS) entry which is preliminary data.</text>
</comment>
<organism evidence="1 2">
    <name type="scientific">Metabacillus mangrovi</name>
    <dbReference type="NCBI Taxonomy" id="1491830"/>
    <lineage>
        <taxon>Bacteria</taxon>
        <taxon>Bacillati</taxon>
        <taxon>Bacillota</taxon>
        <taxon>Bacilli</taxon>
        <taxon>Bacillales</taxon>
        <taxon>Bacillaceae</taxon>
        <taxon>Metabacillus</taxon>
    </lineage>
</organism>
<accession>A0A7X2S840</accession>
<gene>
    <name evidence="1" type="ORF">GKZ89_18875</name>
</gene>
<dbReference type="OrthoDB" id="569879at2"/>